<dbReference type="GO" id="GO:0050906">
    <property type="term" value="P:detection of stimulus involved in sensory perception"/>
    <property type="evidence" value="ECO:0007669"/>
    <property type="project" value="UniProtKB-ARBA"/>
</dbReference>
<evidence type="ECO:0000256" key="8">
    <source>
        <dbReference type="ARBA" id="ARBA00023180"/>
    </source>
</evidence>
<dbReference type="Gene3D" id="1.10.287.70">
    <property type="match status" value="1"/>
</dbReference>
<comment type="subcellular location">
    <subcellularLocation>
        <location evidence="1">Cell membrane</location>
        <topology evidence="1">Multi-pass membrane protein</topology>
    </subcellularLocation>
</comment>
<accession>A0ABD1DEX1</accession>
<keyword evidence="7" id="KW-0675">Receptor</keyword>
<protein>
    <recommendedName>
        <fullName evidence="10">Ionotropic glutamate receptor C-terminal domain-containing protein</fullName>
    </recommendedName>
</protein>
<dbReference type="Pfam" id="PF00060">
    <property type="entry name" value="Lig_chan"/>
    <property type="match status" value="1"/>
</dbReference>
<keyword evidence="8" id="KW-0325">Glycoprotein</keyword>
<evidence type="ECO:0000256" key="1">
    <source>
        <dbReference type="ARBA" id="ARBA00004651"/>
    </source>
</evidence>
<dbReference type="GO" id="GO:0005886">
    <property type="term" value="C:plasma membrane"/>
    <property type="evidence" value="ECO:0007669"/>
    <property type="project" value="UniProtKB-SubCell"/>
</dbReference>
<evidence type="ECO:0000256" key="9">
    <source>
        <dbReference type="SAM" id="Phobius"/>
    </source>
</evidence>
<keyword evidence="5 9" id="KW-1133">Transmembrane helix</keyword>
<keyword evidence="3" id="KW-1003">Cell membrane</keyword>
<feature type="transmembrane region" description="Helical" evidence="9">
    <location>
        <begin position="325"/>
        <end position="345"/>
    </location>
</feature>
<dbReference type="InterPro" id="IPR052192">
    <property type="entry name" value="Insect_Ionotropic_Sensory_Rcpt"/>
</dbReference>
<proteinExistence type="inferred from homology"/>
<gene>
    <name evidence="11" type="ORF">pipiens_009201</name>
</gene>
<feature type="domain" description="Ionotropic glutamate receptor C-terminal" evidence="10">
    <location>
        <begin position="75"/>
        <end position="335"/>
    </location>
</feature>
<evidence type="ECO:0000256" key="4">
    <source>
        <dbReference type="ARBA" id="ARBA00022692"/>
    </source>
</evidence>
<feature type="transmembrane region" description="Helical" evidence="9">
    <location>
        <begin position="62"/>
        <end position="89"/>
    </location>
</feature>
<evidence type="ECO:0000313" key="12">
    <source>
        <dbReference type="Proteomes" id="UP001562425"/>
    </source>
</evidence>
<evidence type="ECO:0000256" key="7">
    <source>
        <dbReference type="ARBA" id="ARBA00023170"/>
    </source>
</evidence>
<dbReference type="Proteomes" id="UP001562425">
    <property type="component" value="Unassembled WGS sequence"/>
</dbReference>
<keyword evidence="6 9" id="KW-0472">Membrane</keyword>
<dbReference type="AlphaFoldDB" id="A0ABD1DEX1"/>
<dbReference type="PANTHER" id="PTHR42643">
    <property type="entry name" value="IONOTROPIC RECEPTOR 20A-RELATED"/>
    <property type="match status" value="1"/>
</dbReference>
<sequence length="362" mass="40836">MDDADGTQDIVSALQDHEVDFVYNRINFDVALERNISYSFAVYHEFRNVYLRQPELSEIRDIYLAPITTTLAVAFLALAITLAVMLRLINNLHVTTRWKRNRHAPPTDHVSGSDAFLWFMGICCMQGSTINPNCQSSATIIITALFFQLIVYNAYSASITSKLSIYLDEVTDLHGLLHATDFEVGFVRNGSDEAYLVTNRDRDTSEILKRSLKNPEIKVGHYPEGLHRAVETKFALFGRHGAVRGAIRNLAATDFCELSEVPVLSTYQKTAFAFVQGSPYRKVLNYEILRLLQHGIVNRELPFMLPAMPGCNQAKLFNKAKLSDVFSCFAVLLMGMANAFLVVLGEKFVENIRGSSERFRME</sequence>
<evidence type="ECO:0000259" key="10">
    <source>
        <dbReference type="Pfam" id="PF00060"/>
    </source>
</evidence>
<reference evidence="11 12" key="1">
    <citation type="submission" date="2024-05" db="EMBL/GenBank/DDBJ databases">
        <title>Culex pipiens pipiens assembly and annotation.</title>
        <authorList>
            <person name="Alout H."/>
            <person name="Durand T."/>
        </authorList>
    </citation>
    <scope>NUCLEOTIDE SEQUENCE [LARGE SCALE GENOMIC DNA]</scope>
    <source>
        <strain evidence="11">HA-2024</strain>
        <tissue evidence="11">Whole body</tissue>
    </source>
</reference>
<comment type="caution">
    <text evidence="11">The sequence shown here is derived from an EMBL/GenBank/DDBJ whole genome shotgun (WGS) entry which is preliminary data.</text>
</comment>
<organism evidence="11 12">
    <name type="scientific">Culex pipiens pipiens</name>
    <name type="common">Northern house mosquito</name>
    <dbReference type="NCBI Taxonomy" id="38569"/>
    <lineage>
        <taxon>Eukaryota</taxon>
        <taxon>Metazoa</taxon>
        <taxon>Ecdysozoa</taxon>
        <taxon>Arthropoda</taxon>
        <taxon>Hexapoda</taxon>
        <taxon>Insecta</taxon>
        <taxon>Pterygota</taxon>
        <taxon>Neoptera</taxon>
        <taxon>Endopterygota</taxon>
        <taxon>Diptera</taxon>
        <taxon>Nematocera</taxon>
        <taxon>Culicoidea</taxon>
        <taxon>Culicidae</taxon>
        <taxon>Culicinae</taxon>
        <taxon>Culicini</taxon>
        <taxon>Culex</taxon>
        <taxon>Culex</taxon>
    </lineage>
</organism>
<name>A0ABD1DEX1_CULPP</name>
<comment type="similarity">
    <text evidence="2">Belongs to the glutamate-gated ion channel (TC 1.A.10.1) family.</text>
</comment>
<evidence type="ECO:0000256" key="6">
    <source>
        <dbReference type="ARBA" id="ARBA00023136"/>
    </source>
</evidence>
<keyword evidence="4 9" id="KW-0812">Transmembrane</keyword>
<dbReference type="InterPro" id="IPR001320">
    <property type="entry name" value="Iontro_rcpt_C"/>
</dbReference>
<evidence type="ECO:0000256" key="3">
    <source>
        <dbReference type="ARBA" id="ARBA00022475"/>
    </source>
</evidence>
<evidence type="ECO:0000313" key="11">
    <source>
        <dbReference type="EMBL" id="KAL1398146.1"/>
    </source>
</evidence>
<evidence type="ECO:0000256" key="2">
    <source>
        <dbReference type="ARBA" id="ARBA00008685"/>
    </source>
</evidence>
<dbReference type="EMBL" id="JBEHCU010006013">
    <property type="protein sequence ID" value="KAL1398146.1"/>
    <property type="molecule type" value="Genomic_DNA"/>
</dbReference>
<keyword evidence="12" id="KW-1185">Reference proteome</keyword>
<dbReference type="SUPFAM" id="SSF53850">
    <property type="entry name" value="Periplasmic binding protein-like II"/>
    <property type="match status" value="1"/>
</dbReference>
<evidence type="ECO:0000256" key="5">
    <source>
        <dbReference type="ARBA" id="ARBA00022989"/>
    </source>
</evidence>
<dbReference type="PANTHER" id="PTHR42643:SF33">
    <property type="entry name" value="GLUTAMATE RECEPTOR 2-LIKE PROTEIN"/>
    <property type="match status" value="1"/>
</dbReference>